<organism evidence="1 2">
    <name type="scientific">Lithocarpus litseifolius</name>
    <dbReference type="NCBI Taxonomy" id="425828"/>
    <lineage>
        <taxon>Eukaryota</taxon>
        <taxon>Viridiplantae</taxon>
        <taxon>Streptophyta</taxon>
        <taxon>Embryophyta</taxon>
        <taxon>Tracheophyta</taxon>
        <taxon>Spermatophyta</taxon>
        <taxon>Magnoliopsida</taxon>
        <taxon>eudicotyledons</taxon>
        <taxon>Gunneridae</taxon>
        <taxon>Pentapetalae</taxon>
        <taxon>rosids</taxon>
        <taxon>fabids</taxon>
        <taxon>Fagales</taxon>
        <taxon>Fagaceae</taxon>
        <taxon>Lithocarpus</taxon>
    </lineage>
</organism>
<gene>
    <name evidence="1" type="ORF">SO802_021680</name>
</gene>
<accession>A0AAW2CJW4</accession>
<evidence type="ECO:0000313" key="2">
    <source>
        <dbReference type="Proteomes" id="UP001459277"/>
    </source>
</evidence>
<keyword evidence="2" id="KW-1185">Reference proteome</keyword>
<dbReference type="EMBL" id="JAZDWU010000007">
    <property type="protein sequence ID" value="KAK9996994.1"/>
    <property type="molecule type" value="Genomic_DNA"/>
</dbReference>
<dbReference type="Proteomes" id="UP001459277">
    <property type="component" value="Unassembled WGS sequence"/>
</dbReference>
<name>A0AAW2CJW4_9ROSI</name>
<evidence type="ECO:0008006" key="3">
    <source>
        <dbReference type="Google" id="ProtNLM"/>
    </source>
</evidence>
<reference evidence="1 2" key="1">
    <citation type="submission" date="2024-01" db="EMBL/GenBank/DDBJ databases">
        <title>A telomere-to-telomere, gap-free genome of sweet tea (Lithocarpus litseifolius).</title>
        <authorList>
            <person name="Zhou J."/>
        </authorList>
    </citation>
    <scope>NUCLEOTIDE SEQUENCE [LARGE SCALE GENOMIC DNA]</scope>
    <source>
        <strain evidence="1">Zhou-2022a</strain>
        <tissue evidence="1">Leaf</tissue>
    </source>
</reference>
<dbReference type="AlphaFoldDB" id="A0AAW2CJW4"/>
<comment type="caution">
    <text evidence="1">The sequence shown here is derived from an EMBL/GenBank/DDBJ whole genome shotgun (WGS) entry which is preliminary data.</text>
</comment>
<protein>
    <recommendedName>
        <fullName evidence="3">Reverse transcriptase zinc-binding domain-containing protein</fullName>
    </recommendedName>
</protein>
<evidence type="ECO:0000313" key="1">
    <source>
        <dbReference type="EMBL" id="KAK9996994.1"/>
    </source>
</evidence>
<proteinExistence type="predicted"/>
<sequence length="272" mass="31746">MGFRDIHAFNLAMLAKQAWRLTQDTHSLFYRVYKAKYFSSCSFIEAVLASNRSFVWRSLFSAREVIRVGSIWSIGDGGTASIKSHRWLLHPRTFHDGMDTSLKVREFIDPHTKQWDRGKVNDWFLPPSRDEVLGTRLGRLDGPDMLVWNENKSRTFSVLLAYQVALRIHWRSCAEHSRVWDDEWIWNKLWKLPIPPKKCDSSALNFLSLARSLVEKLSRKDLEMWAMVAWSIWNARNRAQFEATQTPPHAILKGAVLLLDEHQRLTRSVAPR</sequence>